<evidence type="ECO:0000313" key="2">
    <source>
        <dbReference type="EMBL" id="KAF2193949.1"/>
    </source>
</evidence>
<organism evidence="2 3">
    <name type="scientific">Zopfia rhizophila CBS 207.26</name>
    <dbReference type="NCBI Taxonomy" id="1314779"/>
    <lineage>
        <taxon>Eukaryota</taxon>
        <taxon>Fungi</taxon>
        <taxon>Dikarya</taxon>
        <taxon>Ascomycota</taxon>
        <taxon>Pezizomycotina</taxon>
        <taxon>Dothideomycetes</taxon>
        <taxon>Dothideomycetes incertae sedis</taxon>
        <taxon>Zopfiaceae</taxon>
        <taxon>Zopfia</taxon>
    </lineage>
</organism>
<proteinExistence type="predicted"/>
<sequence length="182" mass="21608">MSCLFGSCFGENLFRRRGEGYGARDSTLRSRRVLVRTSTEKQIEPFSYRRSISSYVDEKIDLHERDGLLDDYNEDAEERSTHISNKQIEAGRDSYEKIDEETKQRRRLQKKSIIYRPSKGKSGKGSPGPLVPHNTGDELHRRAEFERKVKKMLREEQERAWAAEHEQRERWMNDRKQFKQRA</sequence>
<evidence type="ECO:0000256" key="1">
    <source>
        <dbReference type="SAM" id="MobiDB-lite"/>
    </source>
</evidence>
<dbReference type="Proteomes" id="UP000800200">
    <property type="component" value="Unassembled WGS sequence"/>
</dbReference>
<dbReference type="AlphaFoldDB" id="A0A6A6ET37"/>
<feature type="compositionally biased region" description="Basic and acidic residues" evidence="1">
    <location>
        <begin position="89"/>
        <end position="103"/>
    </location>
</feature>
<evidence type="ECO:0000313" key="3">
    <source>
        <dbReference type="Proteomes" id="UP000800200"/>
    </source>
</evidence>
<name>A0A6A6ET37_9PEZI</name>
<keyword evidence="3" id="KW-1185">Reference proteome</keyword>
<accession>A0A6A6ET37</accession>
<gene>
    <name evidence="2" type="ORF">K469DRAFT_689030</name>
</gene>
<protein>
    <submittedName>
        <fullName evidence="2">Uncharacterized protein</fullName>
    </submittedName>
</protein>
<dbReference type="OrthoDB" id="3919618at2759"/>
<dbReference type="EMBL" id="ML994612">
    <property type="protein sequence ID" value="KAF2193949.1"/>
    <property type="molecule type" value="Genomic_DNA"/>
</dbReference>
<feature type="region of interest" description="Disordered" evidence="1">
    <location>
        <begin position="75"/>
        <end position="142"/>
    </location>
</feature>
<reference evidence="2" key="1">
    <citation type="journal article" date="2020" name="Stud. Mycol.">
        <title>101 Dothideomycetes genomes: a test case for predicting lifestyles and emergence of pathogens.</title>
        <authorList>
            <person name="Haridas S."/>
            <person name="Albert R."/>
            <person name="Binder M."/>
            <person name="Bloem J."/>
            <person name="Labutti K."/>
            <person name="Salamov A."/>
            <person name="Andreopoulos B."/>
            <person name="Baker S."/>
            <person name="Barry K."/>
            <person name="Bills G."/>
            <person name="Bluhm B."/>
            <person name="Cannon C."/>
            <person name="Castanera R."/>
            <person name="Culley D."/>
            <person name="Daum C."/>
            <person name="Ezra D."/>
            <person name="Gonzalez J."/>
            <person name="Henrissat B."/>
            <person name="Kuo A."/>
            <person name="Liang C."/>
            <person name="Lipzen A."/>
            <person name="Lutzoni F."/>
            <person name="Magnuson J."/>
            <person name="Mondo S."/>
            <person name="Nolan M."/>
            <person name="Ohm R."/>
            <person name="Pangilinan J."/>
            <person name="Park H.-J."/>
            <person name="Ramirez L."/>
            <person name="Alfaro M."/>
            <person name="Sun H."/>
            <person name="Tritt A."/>
            <person name="Yoshinaga Y."/>
            <person name="Zwiers L.-H."/>
            <person name="Turgeon B."/>
            <person name="Goodwin S."/>
            <person name="Spatafora J."/>
            <person name="Crous P."/>
            <person name="Grigoriev I."/>
        </authorList>
    </citation>
    <scope>NUCLEOTIDE SEQUENCE</scope>
    <source>
        <strain evidence="2">CBS 207.26</strain>
    </source>
</reference>